<dbReference type="EMBL" id="CM047902">
    <property type="protein sequence ID" value="KAJ0094535.1"/>
    <property type="molecule type" value="Genomic_DNA"/>
</dbReference>
<proteinExistence type="predicted"/>
<comment type="caution">
    <text evidence="1">The sequence shown here is derived from an EMBL/GenBank/DDBJ whole genome shotgun (WGS) entry which is preliminary data.</text>
</comment>
<gene>
    <name evidence="1" type="ORF">Patl1_15152</name>
</gene>
<accession>A0ACC1B6K2</accession>
<evidence type="ECO:0000313" key="1">
    <source>
        <dbReference type="EMBL" id="KAJ0094535.1"/>
    </source>
</evidence>
<dbReference type="Proteomes" id="UP001164250">
    <property type="component" value="Chromosome 6"/>
</dbReference>
<name>A0ACC1B6K2_9ROSI</name>
<sequence>MRRRESSTLSNILFSIFIFLFISEVQARKQEPVCSSSCGDIKNITYPFHLKGDQAGCGQPNFELTCEINKTILQSGSGKYYVKEIFYDDQIIRVVDVNLANGNCGALPSRRLSLYETLNYDDRDKMGLVIEDFSLIGRKVGYYPETEFLNCSGYFSSPAYKRVPCLSGNQSDFVNYHDRLKSYGQESCSVISSVPTLVAFEKNPSYETIQKLIQSGFDLRWFDRSCYPYRGFGSIVDYFGLIQQTIWFYCYNKSFAGSLFFLGRYMFATFLYLFQFDSGYYLEYWTEYTFDSLLVCFLLGNSILICGLPVIFALNLNQKP</sequence>
<evidence type="ECO:0000313" key="2">
    <source>
        <dbReference type="Proteomes" id="UP001164250"/>
    </source>
</evidence>
<protein>
    <submittedName>
        <fullName evidence="1">Uncharacterized protein</fullName>
    </submittedName>
</protein>
<organism evidence="1 2">
    <name type="scientific">Pistacia atlantica</name>
    <dbReference type="NCBI Taxonomy" id="434234"/>
    <lineage>
        <taxon>Eukaryota</taxon>
        <taxon>Viridiplantae</taxon>
        <taxon>Streptophyta</taxon>
        <taxon>Embryophyta</taxon>
        <taxon>Tracheophyta</taxon>
        <taxon>Spermatophyta</taxon>
        <taxon>Magnoliopsida</taxon>
        <taxon>eudicotyledons</taxon>
        <taxon>Gunneridae</taxon>
        <taxon>Pentapetalae</taxon>
        <taxon>rosids</taxon>
        <taxon>malvids</taxon>
        <taxon>Sapindales</taxon>
        <taxon>Anacardiaceae</taxon>
        <taxon>Pistacia</taxon>
    </lineage>
</organism>
<keyword evidence="2" id="KW-1185">Reference proteome</keyword>
<reference evidence="2" key="1">
    <citation type="journal article" date="2023" name="G3 (Bethesda)">
        <title>Genome assembly and association tests identify interacting loci associated with vigor, precocity, and sex in interspecific pistachio rootstocks.</title>
        <authorList>
            <person name="Palmer W."/>
            <person name="Jacygrad E."/>
            <person name="Sagayaradj S."/>
            <person name="Cavanaugh K."/>
            <person name="Han R."/>
            <person name="Bertier L."/>
            <person name="Beede B."/>
            <person name="Kafkas S."/>
            <person name="Golino D."/>
            <person name="Preece J."/>
            <person name="Michelmore R."/>
        </authorList>
    </citation>
    <scope>NUCLEOTIDE SEQUENCE [LARGE SCALE GENOMIC DNA]</scope>
</reference>